<feature type="transmembrane region" description="Helical" evidence="8">
    <location>
        <begin position="500"/>
        <end position="519"/>
    </location>
</feature>
<dbReference type="EMBL" id="CAJPDQ010000009">
    <property type="protein sequence ID" value="CAF9914796.1"/>
    <property type="molecule type" value="Genomic_DNA"/>
</dbReference>
<protein>
    <recommendedName>
        <fullName evidence="10">ML-like domain-containing protein</fullName>
    </recommendedName>
</protein>
<evidence type="ECO:0000256" key="6">
    <source>
        <dbReference type="ARBA" id="ARBA00023136"/>
    </source>
</evidence>
<dbReference type="OrthoDB" id="2115177at2759"/>
<reference evidence="11" key="1">
    <citation type="submission" date="2021-03" db="EMBL/GenBank/DDBJ databases">
        <authorList>
            <person name="Tagirdzhanova G."/>
        </authorList>
    </citation>
    <scope>NUCLEOTIDE SEQUENCE</scope>
</reference>
<keyword evidence="4 9" id="KW-0732">Signal</keyword>
<dbReference type="SMART" id="SM01320">
    <property type="entry name" value="TRP_N"/>
    <property type="match status" value="1"/>
</dbReference>
<feature type="signal peptide" evidence="9">
    <location>
        <begin position="1"/>
        <end position="18"/>
    </location>
</feature>
<sequence>MRLLYPLILTSLLPTVLAADVLSSSGFANCNPNADIRVNFANITFDRGSGTVYFDVSGTSTKVQNVSAQLTVTAYGQQVYNNSFDPCKQNIKQLCPVPAGTFGANGSQVIPPNFLSQIPSIAFTIPDLEGQATLKLTGSDNQQLGCVEAGVTNGKTVSIPAVPYVAAGVAAAALVLSGFAALGSVGVVGAPAPAVSFSTVIGWFQTMQMNGMHSVNYPPVYRAFSKNFAFSGGLIPWNTMQSSIDNFRARTGGNLTQDSVEYLRNSTLVFNDGSDNNPSSFNFVRRSISSLFVRDITTSTGDTSSNEPPNKVNDIVYGIGAYVEQLTIPQSNTFMTVLLIFAIVVAGITVVILLLKVILEAWALFGRFPKRLTSFRKRYWLTLAKVITQLILLLYGVWVLYCIFQFRNGDSWAAKILAAITLATFTGILAFFTIKIIAVARKARKANGDTSALYDDKKTWIKYSLFYDAYRQGYWWLFIPAIVYMFAKGCVLAAGDGHGLTQTSGLLIVEGLMLILLLWTRPFATKASQLINIFVQIIRVLSVACILIFVEELGIAQSTKTITGVVLIAVQAGLTGLLAILIAVNAIIMMCRESPHRKKRKEAEKLNRESHNLTPLDARNSLLGTPAADAKPPIYQFSPFTNKPTGYAPIPNPGATSSSDRLVGNASDMPKSRETRSYTPSMYSLEGNRDTRQPAFPLPGFAIAEPAPPARRGRGHRRPSQNNQTYTPVATTRRNANFSQLLDNNYPSQGPTYSRQNWSENSGQDARF</sequence>
<evidence type="ECO:0000313" key="11">
    <source>
        <dbReference type="EMBL" id="CAF9914796.1"/>
    </source>
</evidence>
<feature type="transmembrane region" description="Helical" evidence="8">
    <location>
        <begin position="531"/>
        <end position="550"/>
    </location>
</feature>
<evidence type="ECO:0000256" key="3">
    <source>
        <dbReference type="ARBA" id="ARBA00022692"/>
    </source>
</evidence>
<keyword evidence="3 8" id="KW-0812">Transmembrane</keyword>
<feature type="domain" description="ML-like" evidence="10">
    <location>
        <begin position="20"/>
        <end position="158"/>
    </location>
</feature>
<dbReference type="InterPro" id="IPR010308">
    <property type="entry name" value="TRP_C"/>
</dbReference>
<dbReference type="GO" id="GO:0016020">
    <property type="term" value="C:membrane"/>
    <property type="evidence" value="ECO:0007669"/>
    <property type="project" value="UniProtKB-SubCell"/>
</dbReference>
<feature type="transmembrane region" description="Helical" evidence="8">
    <location>
        <begin position="412"/>
        <end position="434"/>
    </location>
</feature>
<comment type="subcellular location">
    <subcellularLocation>
        <location evidence="1">Membrane</location>
        <topology evidence="1">Multi-pass membrane protein</topology>
    </subcellularLocation>
</comment>
<keyword evidence="5 8" id="KW-1133">Transmembrane helix</keyword>
<evidence type="ECO:0000259" key="10">
    <source>
        <dbReference type="SMART" id="SM01320"/>
    </source>
</evidence>
<evidence type="ECO:0000256" key="8">
    <source>
        <dbReference type="SAM" id="Phobius"/>
    </source>
</evidence>
<dbReference type="Pfam" id="PF14558">
    <property type="entry name" value="TRP_N"/>
    <property type="match status" value="1"/>
</dbReference>
<feature type="transmembrane region" description="Helical" evidence="8">
    <location>
        <begin position="474"/>
        <end position="494"/>
    </location>
</feature>
<dbReference type="InterPro" id="IPR032800">
    <property type="entry name" value="TRP_N"/>
</dbReference>
<dbReference type="InterPro" id="IPR040241">
    <property type="entry name" value="TRP_Flc/Pkd2-like"/>
</dbReference>
<evidence type="ECO:0000256" key="5">
    <source>
        <dbReference type="ARBA" id="ARBA00022989"/>
    </source>
</evidence>
<proteinExistence type="inferred from homology"/>
<keyword evidence="6 8" id="KW-0472">Membrane</keyword>
<evidence type="ECO:0000256" key="2">
    <source>
        <dbReference type="ARBA" id="ARBA00010642"/>
    </source>
</evidence>
<evidence type="ECO:0000313" key="12">
    <source>
        <dbReference type="Proteomes" id="UP000664169"/>
    </source>
</evidence>
<dbReference type="PANTHER" id="PTHR31145:SF5">
    <property type="entry name" value="DUF907 DOMAIN PROTEIN (AFU_ORTHOLOGUE AFUA_2G06100)"/>
    <property type="match status" value="1"/>
</dbReference>
<dbReference type="GO" id="GO:0055085">
    <property type="term" value="P:transmembrane transport"/>
    <property type="evidence" value="ECO:0007669"/>
    <property type="project" value="TreeGrafter"/>
</dbReference>
<name>A0A8H3F5Q8_9LECA</name>
<feature type="region of interest" description="Disordered" evidence="7">
    <location>
        <begin position="700"/>
        <end position="768"/>
    </location>
</feature>
<feature type="compositionally biased region" description="Polar residues" evidence="7">
    <location>
        <begin position="720"/>
        <end position="768"/>
    </location>
</feature>
<feature type="chain" id="PRO_5034377722" description="ML-like domain-containing protein" evidence="9">
    <location>
        <begin position="19"/>
        <end position="768"/>
    </location>
</feature>
<accession>A0A8H3F5Q8</accession>
<dbReference type="PANTHER" id="PTHR31145">
    <property type="entry name" value="INTEGRAL MEMBRANE PROTEIN (AFU_ORTHOLOGUE AFUA_7G01610)"/>
    <property type="match status" value="1"/>
</dbReference>
<dbReference type="Pfam" id="PF06011">
    <property type="entry name" value="TRP"/>
    <property type="match status" value="1"/>
</dbReference>
<evidence type="ECO:0000256" key="4">
    <source>
        <dbReference type="ARBA" id="ARBA00022729"/>
    </source>
</evidence>
<organism evidence="11 12">
    <name type="scientific">Gomphillus americanus</name>
    <dbReference type="NCBI Taxonomy" id="1940652"/>
    <lineage>
        <taxon>Eukaryota</taxon>
        <taxon>Fungi</taxon>
        <taxon>Dikarya</taxon>
        <taxon>Ascomycota</taxon>
        <taxon>Pezizomycotina</taxon>
        <taxon>Lecanoromycetes</taxon>
        <taxon>OSLEUM clade</taxon>
        <taxon>Ostropomycetidae</taxon>
        <taxon>Ostropales</taxon>
        <taxon>Graphidaceae</taxon>
        <taxon>Gomphilloideae</taxon>
        <taxon>Gomphillus</taxon>
    </lineage>
</organism>
<comment type="caution">
    <text evidence="11">The sequence shown here is derived from an EMBL/GenBank/DDBJ whole genome shotgun (WGS) entry which is preliminary data.</text>
</comment>
<evidence type="ECO:0000256" key="7">
    <source>
        <dbReference type="SAM" id="MobiDB-lite"/>
    </source>
</evidence>
<comment type="similarity">
    <text evidence="2">Belongs to the transient receptor potential (TRP) ion channel family.</text>
</comment>
<feature type="region of interest" description="Disordered" evidence="7">
    <location>
        <begin position="650"/>
        <end position="688"/>
    </location>
</feature>
<feature type="transmembrane region" description="Helical" evidence="8">
    <location>
        <begin position="380"/>
        <end position="406"/>
    </location>
</feature>
<dbReference type="GO" id="GO:0009272">
    <property type="term" value="P:fungal-type cell wall biogenesis"/>
    <property type="evidence" value="ECO:0007669"/>
    <property type="project" value="TreeGrafter"/>
</dbReference>
<keyword evidence="12" id="KW-1185">Reference proteome</keyword>
<evidence type="ECO:0000256" key="1">
    <source>
        <dbReference type="ARBA" id="ARBA00004141"/>
    </source>
</evidence>
<gene>
    <name evidence="11" type="ORF">GOMPHAMPRED_008276</name>
</gene>
<feature type="transmembrane region" description="Helical" evidence="8">
    <location>
        <begin position="562"/>
        <end position="591"/>
    </location>
</feature>
<evidence type="ECO:0000256" key="9">
    <source>
        <dbReference type="SAM" id="SignalP"/>
    </source>
</evidence>
<feature type="transmembrane region" description="Helical" evidence="8">
    <location>
        <begin position="334"/>
        <end position="359"/>
    </location>
</feature>
<dbReference type="AlphaFoldDB" id="A0A8H3F5Q8"/>
<dbReference type="Proteomes" id="UP000664169">
    <property type="component" value="Unassembled WGS sequence"/>
</dbReference>